<evidence type="ECO:0000313" key="2">
    <source>
        <dbReference type="Proteomes" id="UP001164539"/>
    </source>
</evidence>
<evidence type="ECO:0000313" key="1">
    <source>
        <dbReference type="EMBL" id="KAJ4725720.1"/>
    </source>
</evidence>
<sequence length="433" mass="47067">MAEICCGVVSESEATTPCEPSSRAARRRRMEIRRFKFVTGVLPPETEENERSKRQKVEAHGATCSRDCDYAVENCVSDEEESKEQMKLENGKSETKEMLISSRCLGPLPLSSPVDSETYPKYGIASVCGRRRDMEDAVAVHPSFFRQINEITPDELHYFGVYDGHGCSHVSMRCRERLHELVKEELESNGAEATELKGALERSFTRMDEEVSAWNHGVANATCRCELQTPECDAVGSTAVVAVVTPDKIIVANCGDSRAVLCRNGKALPLSSDHKPDRPDELNRIQAAGGRVIYWDGPRVLGVLAMSRAIGDNYLKPYVSCEPEVMVMDRTGEDDCLILATDGLWDVVSNETACGVARMCLRGKGQAPVATSSAAAPPTGSPAENEVGSGDSNGAEVMDKSCSDASLLLTKLALARHSTDNVSVVVVDLRKST</sequence>
<proteinExistence type="predicted"/>
<reference evidence="1 2" key="1">
    <citation type="journal article" date="2023" name="Science">
        <title>Complex scaffold remodeling in plant triterpene biosynthesis.</title>
        <authorList>
            <person name="De La Pena R."/>
            <person name="Hodgson H."/>
            <person name="Liu J.C."/>
            <person name="Stephenson M.J."/>
            <person name="Martin A.C."/>
            <person name="Owen C."/>
            <person name="Harkess A."/>
            <person name="Leebens-Mack J."/>
            <person name="Jimenez L.E."/>
            <person name="Osbourn A."/>
            <person name="Sattely E.S."/>
        </authorList>
    </citation>
    <scope>NUCLEOTIDE SEQUENCE [LARGE SCALE GENOMIC DNA]</scope>
    <source>
        <strain evidence="2">cv. JPN11</strain>
        <tissue evidence="1">Leaf</tissue>
    </source>
</reference>
<accession>A0ACC1YPU5</accession>
<name>A0ACC1YPU5_MELAZ</name>
<dbReference type="EMBL" id="CM051395">
    <property type="protein sequence ID" value="KAJ4725720.1"/>
    <property type="molecule type" value="Genomic_DNA"/>
</dbReference>
<dbReference type="Proteomes" id="UP001164539">
    <property type="component" value="Chromosome 2"/>
</dbReference>
<protein>
    <submittedName>
        <fullName evidence="1">Protein phosphatase 2C</fullName>
    </submittedName>
</protein>
<organism evidence="1 2">
    <name type="scientific">Melia azedarach</name>
    <name type="common">Chinaberry tree</name>
    <dbReference type="NCBI Taxonomy" id="155640"/>
    <lineage>
        <taxon>Eukaryota</taxon>
        <taxon>Viridiplantae</taxon>
        <taxon>Streptophyta</taxon>
        <taxon>Embryophyta</taxon>
        <taxon>Tracheophyta</taxon>
        <taxon>Spermatophyta</taxon>
        <taxon>Magnoliopsida</taxon>
        <taxon>eudicotyledons</taxon>
        <taxon>Gunneridae</taxon>
        <taxon>Pentapetalae</taxon>
        <taxon>rosids</taxon>
        <taxon>malvids</taxon>
        <taxon>Sapindales</taxon>
        <taxon>Meliaceae</taxon>
        <taxon>Melia</taxon>
    </lineage>
</organism>
<keyword evidence="2" id="KW-1185">Reference proteome</keyword>
<comment type="caution">
    <text evidence="1">The sequence shown here is derived from an EMBL/GenBank/DDBJ whole genome shotgun (WGS) entry which is preliminary data.</text>
</comment>
<gene>
    <name evidence="1" type="ORF">OWV82_004546</name>
</gene>